<feature type="domain" description="PHD-type" evidence="10">
    <location>
        <begin position="1063"/>
        <end position="1110"/>
    </location>
</feature>
<protein>
    <submittedName>
        <fullName evidence="12">ST5 protein</fullName>
    </submittedName>
</protein>
<dbReference type="InterPro" id="IPR013083">
    <property type="entry name" value="Znf_RING/FYVE/PHD"/>
</dbReference>
<dbReference type="FunFam" id="3.30.40.10:FF:000123">
    <property type="entry name" value="E3 ubiquitin-protein ligase TRIM33"/>
    <property type="match status" value="1"/>
</dbReference>
<evidence type="ECO:0000256" key="5">
    <source>
        <dbReference type="ARBA" id="ARBA00023117"/>
    </source>
</evidence>
<dbReference type="GO" id="GO:0070374">
    <property type="term" value="P:positive regulation of ERK1 and ERK2 cascade"/>
    <property type="evidence" value="ECO:0007669"/>
    <property type="project" value="TreeGrafter"/>
</dbReference>
<feature type="non-terminal residue" evidence="12">
    <location>
        <position position="1"/>
    </location>
</feature>
<dbReference type="InterPro" id="IPR001194">
    <property type="entry name" value="cDENN_dom"/>
</dbReference>
<feature type="region of interest" description="Disordered" evidence="8">
    <location>
        <begin position="599"/>
        <end position="636"/>
    </location>
</feature>
<comment type="caution">
    <text evidence="12">The sequence shown here is derived from an EMBL/GenBank/DDBJ whole genome shotgun (WGS) entry which is preliminary data.</text>
</comment>
<feature type="region of interest" description="Disordered" evidence="8">
    <location>
        <begin position="981"/>
        <end position="1046"/>
    </location>
</feature>
<dbReference type="InterPro" id="IPR019786">
    <property type="entry name" value="Zinc_finger_PHD-type_CS"/>
</dbReference>
<dbReference type="SUPFAM" id="SSF57903">
    <property type="entry name" value="FYVE/PHD zinc finger"/>
    <property type="match status" value="1"/>
</dbReference>
<feature type="compositionally biased region" description="Basic residues" evidence="8">
    <location>
        <begin position="1283"/>
        <end position="1298"/>
    </location>
</feature>
<dbReference type="SMART" id="SM00249">
    <property type="entry name" value="PHD"/>
    <property type="match status" value="1"/>
</dbReference>
<dbReference type="PROSITE" id="PS01359">
    <property type="entry name" value="ZF_PHD_1"/>
    <property type="match status" value="1"/>
</dbReference>
<feature type="domain" description="Bromo" evidence="9">
    <location>
        <begin position="1153"/>
        <end position="1225"/>
    </location>
</feature>
<dbReference type="PROSITE" id="PS50016">
    <property type="entry name" value="ZF_PHD_2"/>
    <property type="match status" value="1"/>
</dbReference>
<dbReference type="InterPro" id="IPR043153">
    <property type="entry name" value="DENN_C"/>
</dbReference>
<feature type="compositionally biased region" description="Polar residues" evidence="8">
    <location>
        <begin position="599"/>
        <end position="610"/>
    </location>
</feature>
<dbReference type="Proteomes" id="UP000886611">
    <property type="component" value="Unassembled WGS sequence"/>
</dbReference>
<dbReference type="PANTHER" id="PTHR15288">
    <property type="entry name" value="DENN DOMAIN-CONTAINING PROTEIN 2"/>
    <property type="match status" value="1"/>
</dbReference>
<feature type="region of interest" description="Disordered" evidence="8">
    <location>
        <begin position="1250"/>
        <end position="1271"/>
    </location>
</feature>
<dbReference type="SMART" id="SM00297">
    <property type="entry name" value="BROMO"/>
    <property type="match status" value="1"/>
</dbReference>
<dbReference type="CDD" id="cd05502">
    <property type="entry name" value="Bromo_tif1_like"/>
    <property type="match status" value="1"/>
</dbReference>
<dbReference type="PROSITE" id="PS50014">
    <property type="entry name" value="BROMODOMAIN_2"/>
    <property type="match status" value="1"/>
</dbReference>
<keyword evidence="5 6" id="KW-0103">Bromodomain</keyword>
<evidence type="ECO:0000256" key="1">
    <source>
        <dbReference type="ARBA" id="ARBA00022658"/>
    </source>
</evidence>
<dbReference type="SUPFAM" id="SSF47370">
    <property type="entry name" value="Bromodomain"/>
    <property type="match status" value="1"/>
</dbReference>
<dbReference type="InterPro" id="IPR001965">
    <property type="entry name" value="Znf_PHD"/>
</dbReference>
<gene>
    <name evidence="12" type="primary">St5_1</name>
    <name evidence="12" type="ORF">GTO96_0000310</name>
</gene>
<keyword evidence="2" id="KW-0479">Metal-binding</keyword>
<feature type="non-terminal residue" evidence="12">
    <location>
        <position position="1298"/>
    </location>
</feature>
<evidence type="ECO:0000256" key="3">
    <source>
        <dbReference type="ARBA" id="ARBA00022771"/>
    </source>
</evidence>
<evidence type="ECO:0000256" key="8">
    <source>
        <dbReference type="SAM" id="MobiDB-lite"/>
    </source>
</evidence>
<dbReference type="Pfam" id="PF03455">
    <property type="entry name" value="dDENN"/>
    <property type="match status" value="1"/>
</dbReference>
<keyword evidence="1" id="KW-0344">Guanine-nucleotide releasing factor</keyword>
<feature type="region of interest" description="Disordered" evidence="8">
    <location>
        <begin position="548"/>
        <end position="578"/>
    </location>
</feature>
<feature type="compositionally biased region" description="Basic and acidic residues" evidence="8">
    <location>
        <begin position="1262"/>
        <end position="1271"/>
    </location>
</feature>
<keyword evidence="13" id="KW-1185">Reference proteome</keyword>
<dbReference type="SMART" id="SM00799">
    <property type="entry name" value="DENN"/>
    <property type="match status" value="1"/>
</dbReference>
<dbReference type="Gene3D" id="3.40.50.11500">
    <property type="match status" value="1"/>
</dbReference>
<dbReference type="PANTHER" id="PTHR15288:SF5">
    <property type="entry name" value="DENN DOMAIN-CONTAINING PROTEIN 2B"/>
    <property type="match status" value="1"/>
</dbReference>
<dbReference type="InterPro" id="IPR051942">
    <property type="entry name" value="DENN_domain_containing_2"/>
</dbReference>
<dbReference type="Pfam" id="PF02141">
    <property type="entry name" value="DENN"/>
    <property type="match status" value="1"/>
</dbReference>
<dbReference type="Gene3D" id="1.20.920.10">
    <property type="entry name" value="Bromodomain-like"/>
    <property type="match status" value="1"/>
</dbReference>
<feature type="region of interest" description="Disordered" evidence="8">
    <location>
        <begin position="1279"/>
        <end position="1298"/>
    </location>
</feature>
<dbReference type="InterPro" id="IPR036427">
    <property type="entry name" value="Bromodomain-like_sf"/>
</dbReference>
<dbReference type="InterPro" id="IPR005113">
    <property type="entry name" value="uDENN_dom"/>
</dbReference>
<dbReference type="InterPro" id="IPR037516">
    <property type="entry name" value="Tripartite_DENN"/>
</dbReference>
<reference evidence="12 13" key="1">
    <citation type="journal article" date="2021" name="Cell">
        <title>Tracing the genetic footprints of vertebrate landing in non-teleost ray-finned fishes.</title>
        <authorList>
            <person name="Bi X."/>
            <person name="Wang K."/>
            <person name="Yang L."/>
            <person name="Pan H."/>
            <person name="Jiang H."/>
            <person name="Wei Q."/>
            <person name="Fang M."/>
            <person name="Yu H."/>
            <person name="Zhu C."/>
            <person name="Cai Y."/>
            <person name="He Y."/>
            <person name="Gan X."/>
            <person name="Zeng H."/>
            <person name="Yu D."/>
            <person name="Zhu Y."/>
            <person name="Jiang H."/>
            <person name="Qiu Q."/>
            <person name="Yang H."/>
            <person name="Zhang Y.E."/>
            <person name="Wang W."/>
            <person name="Zhu M."/>
            <person name="He S."/>
            <person name="Zhang G."/>
        </authorList>
    </citation>
    <scope>NUCLEOTIDE SEQUENCE [LARGE SCALE GENOMIC DNA]</scope>
    <source>
        <strain evidence="12">Bchr_013</strain>
    </source>
</reference>
<feature type="domain" description="UDENN" evidence="11">
    <location>
        <begin position="1"/>
        <end position="318"/>
    </location>
</feature>
<dbReference type="InterPro" id="IPR011011">
    <property type="entry name" value="Znf_FYVE_PHD"/>
</dbReference>
<dbReference type="EMBL" id="JAATIS010004040">
    <property type="protein sequence ID" value="KAG2462171.1"/>
    <property type="molecule type" value="Genomic_DNA"/>
</dbReference>
<dbReference type="SMART" id="SM00800">
    <property type="entry name" value="uDENN"/>
    <property type="match status" value="1"/>
</dbReference>
<sequence length="1298" mass="147653">MREAEERLKAIPQFCFPDVKDWNPVSHYNSETFSFMLTGEDGSRRFGYCRRLLPCGKGPRLPEVYCVISRLGCFDLFSKVIELRRPTDSRLEHVDFDSLFSCLSVRQVIRVFASLLLERRVIFVADKLSTLSSSVHAVVALLYPFSWQHTFIPVLPSSMIDIVCCPTPFLVGLLSSSLPKLKELPVEEALMVDLGTDRLIKQMDDEDTLLPRKLQAALEQALEHKSDLISQDSDSESDEEFNTLNNLVSEAFIRFFLETMGHYSLFLTQNEKGERTFQREAFRKSVASKSIRRFLGVFMESQMFAGFIQDRELRKCRAKGLFEQRAEQYLDELPDNEQSGVNKFLKGLGYLSEDKGTPSHQCTIDHMHSQHPLSSVHPVVSGAVHQTLVPPVNEYQLCLLSSAPNCYDQCLHPARTSRESLSLHHMQHGAKTRRVTRLQQQYFSEKYGSLQAKSYQQIMPLPIKRVHAWHVGELQKSPSVYTGSHPDIGHVDQQSHARSFLVQPIHHTQQQREIPVQLVPQTNKVLPDTMHQQPQIPQIQLTHLNQIPTEQQQQQQQQHEASACSVLPDKTGQHSPSIMQSADMDQVKKGLENLFTQHNPNQQLCHSGNSSEDEQQVSVAQQQSAQTHQQVPHSSMQQQIFTSVECDSQGQQPELLHKQAHLQQQKDSALKVASPITSATTSEAITSSLKITDPILQENTPSKESQAETIVSVSKSAARASPKDPHTGATDNIATDCTDQGIMKCKKEDPEKEGNWEFEQPINLSLNKLLCNSDITTSSVPHLALRKSHSGRNYDCESKRNISRKSTPHKNDEIINNAAERNHKENALVPYVRLERLNICPLPGQVPIFKLHPEANQKDGSIHILIELNKENTIETSEEWIIEKKEDPDQKPTYFASFHRPLGDTTHCEIENQDGPKKERPSSVSNVQSVPSILPCLEEETKEKIIRPLKMEEISKETFDPSWSTKIKSEGLQSIEQDVTCEEEPATLGAPEKIPFEDNSSCKPLSELHSDMPEEDSLNDSSSGNHKEMRSEDWDSSCSEKNRSPCSKYSEEIQDGSTAIENEDFCAVCLNGGDLLCCDRCPKVFHLSCHIPSLLSFPVGEWVCALCRSLEEPEIEYDCENTRLNQDQKGRRVKHGLSALDQRKCEKLTLLVCCNNLSLPFHEPVSPLARHYYQIIKRPIDLSAIQRKLNKKSPLHYYTTEEFVADIQLMFRNCAKFNYPDSEMAQAGRTLELFFKEKLKQIFPEKEFPPLVDESDSEESDEASRMEISEFIWPKDDKEHFQAKRRRRNSAVSRRHQL</sequence>
<dbReference type="InterPro" id="IPR001487">
    <property type="entry name" value="Bromodomain"/>
</dbReference>
<evidence type="ECO:0000259" key="10">
    <source>
        <dbReference type="PROSITE" id="PS50016"/>
    </source>
</evidence>
<evidence type="ECO:0000313" key="12">
    <source>
        <dbReference type="EMBL" id="KAG2462171.1"/>
    </source>
</evidence>
<dbReference type="SMART" id="SM00801">
    <property type="entry name" value="dDENN"/>
    <property type="match status" value="1"/>
</dbReference>
<evidence type="ECO:0000256" key="2">
    <source>
        <dbReference type="ARBA" id="ARBA00022723"/>
    </source>
</evidence>
<dbReference type="InterPro" id="IPR005112">
    <property type="entry name" value="dDENN_dom"/>
</dbReference>
<dbReference type="GO" id="GO:0005085">
    <property type="term" value="F:guanyl-nucleotide exchange factor activity"/>
    <property type="evidence" value="ECO:0007669"/>
    <property type="project" value="UniProtKB-KW"/>
</dbReference>
<dbReference type="InterPro" id="IPR019787">
    <property type="entry name" value="Znf_PHD-finger"/>
</dbReference>
<evidence type="ECO:0000256" key="4">
    <source>
        <dbReference type="ARBA" id="ARBA00022833"/>
    </source>
</evidence>
<dbReference type="GO" id="GO:0008270">
    <property type="term" value="F:zinc ion binding"/>
    <property type="evidence" value="ECO:0007669"/>
    <property type="project" value="UniProtKB-KW"/>
</dbReference>
<proteinExistence type="predicted"/>
<evidence type="ECO:0000256" key="6">
    <source>
        <dbReference type="PROSITE-ProRule" id="PRU00035"/>
    </source>
</evidence>
<dbReference type="Pfam" id="PF00628">
    <property type="entry name" value="PHD"/>
    <property type="match status" value="1"/>
</dbReference>
<evidence type="ECO:0000259" key="11">
    <source>
        <dbReference type="PROSITE" id="PS50211"/>
    </source>
</evidence>
<dbReference type="Gene3D" id="3.30.40.10">
    <property type="entry name" value="Zinc/RING finger domain, C3HC4 (zinc finger)"/>
    <property type="match status" value="1"/>
</dbReference>
<keyword evidence="3 7" id="KW-0863">Zinc-finger</keyword>
<dbReference type="FunFam" id="3.40.50.11500:FF:000004">
    <property type="entry name" value="DENN domain-containing protein 2C isoform X1"/>
    <property type="match status" value="1"/>
</dbReference>
<accession>A0A8X7X697</accession>
<evidence type="ECO:0000313" key="13">
    <source>
        <dbReference type="Proteomes" id="UP000886611"/>
    </source>
</evidence>
<dbReference type="PROSITE" id="PS50211">
    <property type="entry name" value="DENN"/>
    <property type="match status" value="1"/>
</dbReference>
<organism evidence="12 13">
    <name type="scientific">Polypterus senegalus</name>
    <name type="common">Senegal bichir</name>
    <dbReference type="NCBI Taxonomy" id="55291"/>
    <lineage>
        <taxon>Eukaryota</taxon>
        <taxon>Metazoa</taxon>
        <taxon>Chordata</taxon>
        <taxon>Craniata</taxon>
        <taxon>Vertebrata</taxon>
        <taxon>Euteleostomi</taxon>
        <taxon>Actinopterygii</taxon>
        <taxon>Polypteriformes</taxon>
        <taxon>Polypteridae</taxon>
        <taxon>Polypterus</taxon>
    </lineage>
</organism>
<dbReference type="Pfam" id="PF00439">
    <property type="entry name" value="Bromodomain"/>
    <property type="match status" value="1"/>
</dbReference>
<keyword evidence="4" id="KW-0862">Zinc</keyword>
<dbReference type="Pfam" id="PF03456">
    <property type="entry name" value="uDENN"/>
    <property type="match status" value="1"/>
</dbReference>
<name>A0A8X7X697_POLSE</name>
<feature type="compositionally biased region" description="Low complexity" evidence="8">
    <location>
        <begin position="616"/>
        <end position="631"/>
    </location>
</feature>
<evidence type="ECO:0000256" key="7">
    <source>
        <dbReference type="PROSITE-ProRule" id="PRU00146"/>
    </source>
</evidence>
<evidence type="ECO:0000259" key="9">
    <source>
        <dbReference type="PROSITE" id="PS50014"/>
    </source>
</evidence>
<feature type="compositionally biased region" description="Basic and acidic residues" evidence="8">
    <location>
        <begin position="1025"/>
        <end position="1043"/>
    </location>
</feature>